<organism evidence="2">
    <name type="scientific">uncultured Dysgonomonas sp</name>
    <dbReference type="NCBI Taxonomy" id="206096"/>
    <lineage>
        <taxon>Bacteria</taxon>
        <taxon>Pseudomonadati</taxon>
        <taxon>Bacteroidota</taxon>
        <taxon>Bacteroidia</taxon>
        <taxon>Bacteroidales</taxon>
        <taxon>Dysgonomonadaceae</taxon>
        <taxon>Dysgonomonas</taxon>
        <taxon>environmental samples</taxon>
    </lineage>
</organism>
<sequence>MKRYKKAFFLIISFLILYSCSQREKRTVIAKIDDFVVYEEDIDKLVTQELFDEANRIYLIKKLALDSYIDDYFLKKGLNNLNMSKGDLVDSLYKKIVDSLFISSFILSHNMQYGIKDLRNTLETFPINSEEGQYLLKEKIKNSLLKSFIDSIKSVSNISSFLYPPINPKLALLSDSIVKYSAGNLSSKYEILVVSDFECDRCRESYPIIRRIYDKNKNRVKFSFTNYSSYVSISAIAAIAAGRQGKYLEYSNAIYSLGNIPTLEDLNKIARNMNLDMTQFEKDFKDTKIKESLVDNNIILNEAGLYGTPTLIVNGKLIFDLSSEQEVQRIIENEFSE</sequence>
<gene>
    <name evidence="2" type="ORF">KL86DYS2_12398</name>
</gene>
<accession>A0A212JUW0</accession>
<proteinExistence type="predicted"/>
<dbReference type="Pfam" id="PF13462">
    <property type="entry name" value="Thioredoxin_4"/>
    <property type="match status" value="1"/>
</dbReference>
<feature type="domain" description="Thioredoxin-like fold" evidence="1">
    <location>
        <begin position="182"/>
        <end position="332"/>
    </location>
</feature>
<dbReference type="RefSeq" id="WP_296950014.1">
    <property type="nucleotide sequence ID" value="NZ_LT599021.1"/>
</dbReference>
<protein>
    <recommendedName>
        <fullName evidence="1">Thioredoxin-like fold domain-containing protein</fullName>
    </recommendedName>
</protein>
<evidence type="ECO:0000313" key="2">
    <source>
        <dbReference type="EMBL" id="SBW03222.1"/>
    </source>
</evidence>
<dbReference type="SUPFAM" id="SSF52833">
    <property type="entry name" value="Thioredoxin-like"/>
    <property type="match status" value="1"/>
</dbReference>
<name>A0A212JUW0_9BACT</name>
<dbReference type="AlphaFoldDB" id="A0A212JUW0"/>
<dbReference type="InterPro" id="IPR012336">
    <property type="entry name" value="Thioredoxin-like_fold"/>
</dbReference>
<dbReference type="Gene3D" id="3.40.30.10">
    <property type="entry name" value="Glutaredoxin"/>
    <property type="match status" value="1"/>
</dbReference>
<dbReference type="EMBL" id="FLUL01000001">
    <property type="protein sequence ID" value="SBW03222.1"/>
    <property type="molecule type" value="Genomic_DNA"/>
</dbReference>
<dbReference type="PROSITE" id="PS51257">
    <property type="entry name" value="PROKAR_LIPOPROTEIN"/>
    <property type="match status" value="1"/>
</dbReference>
<reference evidence="2" key="1">
    <citation type="submission" date="2016-04" db="EMBL/GenBank/DDBJ databases">
        <authorList>
            <person name="Evans L.H."/>
            <person name="Alamgir A."/>
            <person name="Owens N."/>
            <person name="Weber N.D."/>
            <person name="Virtaneva K."/>
            <person name="Barbian K."/>
            <person name="Babar A."/>
            <person name="Rosenke K."/>
        </authorList>
    </citation>
    <scope>NUCLEOTIDE SEQUENCE</scope>
    <source>
        <strain evidence="2">86-2</strain>
    </source>
</reference>
<dbReference type="InterPro" id="IPR036249">
    <property type="entry name" value="Thioredoxin-like_sf"/>
</dbReference>
<evidence type="ECO:0000259" key="1">
    <source>
        <dbReference type="Pfam" id="PF13462"/>
    </source>
</evidence>